<dbReference type="InterPro" id="IPR035992">
    <property type="entry name" value="Ricin_B-like_lectins"/>
</dbReference>
<keyword evidence="4" id="KW-1185">Reference proteome</keyword>
<feature type="region of interest" description="Disordered" evidence="1">
    <location>
        <begin position="1"/>
        <end position="21"/>
    </location>
</feature>
<organism evidence="3 4">
    <name type="scientific">Streptomyces siamensis</name>
    <dbReference type="NCBI Taxonomy" id="1274986"/>
    <lineage>
        <taxon>Bacteria</taxon>
        <taxon>Bacillati</taxon>
        <taxon>Actinomycetota</taxon>
        <taxon>Actinomycetes</taxon>
        <taxon>Kitasatosporales</taxon>
        <taxon>Streptomycetaceae</taxon>
        <taxon>Streptomyces</taxon>
    </lineage>
</organism>
<name>A0ABP9J4H6_9ACTN</name>
<reference evidence="4" key="1">
    <citation type="journal article" date="2019" name="Int. J. Syst. Evol. Microbiol.">
        <title>The Global Catalogue of Microorganisms (GCM) 10K type strain sequencing project: providing services to taxonomists for standard genome sequencing and annotation.</title>
        <authorList>
            <consortium name="The Broad Institute Genomics Platform"/>
            <consortium name="The Broad Institute Genome Sequencing Center for Infectious Disease"/>
            <person name="Wu L."/>
            <person name="Ma J."/>
        </authorList>
    </citation>
    <scope>NUCLEOTIDE SEQUENCE [LARGE SCALE GENOMIC DNA]</scope>
    <source>
        <strain evidence="4">JCM 18409</strain>
    </source>
</reference>
<gene>
    <name evidence="3" type="ORF">GCM10023335_46600</name>
</gene>
<accession>A0ABP9J4H6</accession>
<dbReference type="Gene3D" id="2.80.10.50">
    <property type="match status" value="1"/>
</dbReference>
<dbReference type="Proteomes" id="UP001501759">
    <property type="component" value="Unassembled WGS sequence"/>
</dbReference>
<dbReference type="InterPro" id="IPR000772">
    <property type="entry name" value="Ricin_B_lectin"/>
</dbReference>
<sequence>MRTPHPPRPPYPPGGVPGESDESLAARLRGSAQDDAAHPVALLMARHWQSAYDYAVICLASSAPAASMVAAASFHRALDRLGEGDSAISLRPELLVDVRDTVREWSADDRTTGVLPDLGKPAGGRGMRAAKSMTAENRKLAERAFHTLPGLSRCLLWHTEVEAEPISVPAGLSGMDADIASAALEQAREQFREGCVRAHRELAPSKECGFYNRLLDVPIRRGGALLPDVRQHLAECSYCRHAAEQLGHFESGLGTLIAEAVLGWGAQRYLDSRPGRAGQRLRPRGGTSFGGRLPGSGGRAAGGGRHGDGYGADGRPGTGGRQGGGGRHRLLGQFPAPGRGAARQGEAPPKALLTGAGLSAVLLATVLAAGLWPHDEGGADPTASTGAGSSHSLSEAPGAGTPPAASSPPTSAGLPTGTERTRLRNLAADLCLDVRGGNAKPGAETELAACSSAWTQQWSYEYDGLLRSIADPGLCLDSHADNGVVLLQRCVAENAARGKDMRYDLTVQGELLPRRREGLAVTPASDDPDADVVVKVRDGSDEQRWRTDPSSDRPKSLSVAGTSGPSAPPASDEPTAEDAPTRPGAEHGEPSAEVPADPGPTAAEPYQEPRAVAVGDGHDDADPQSMLPIGLSGLVDDAGLQGREAAATTAP</sequence>
<feature type="compositionally biased region" description="Pro residues" evidence="1">
    <location>
        <begin position="1"/>
        <end position="15"/>
    </location>
</feature>
<feature type="compositionally biased region" description="Low complexity" evidence="1">
    <location>
        <begin position="394"/>
        <end position="417"/>
    </location>
</feature>
<evidence type="ECO:0000259" key="2">
    <source>
        <dbReference type="SMART" id="SM00458"/>
    </source>
</evidence>
<dbReference type="SUPFAM" id="SSF50370">
    <property type="entry name" value="Ricin B-like lectins"/>
    <property type="match status" value="1"/>
</dbReference>
<feature type="region of interest" description="Disordered" evidence="1">
    <location>
        <begin position="520"/>
        <end position="634"/>
    </location>
</feature>
<evidence type="ECO:0000313" key="3">
    <source>
        <dbReference type="EMBL" id="GAA5018703.1"/>
    </source>
</evidence>
<feature type="domain" description="Ricin B lectin" evidence="2">
    <location>
        <begin position="416"/>
        <end position="548"/>
    </location>
</feature>
<feature type="compositionally biased region" description="Polar residues" evidence="1">
    <location>
        <begin position="382"/>
        <end position="393"/>
    </location>
</feature>
<dbReference type="SMART" id="SM00458">
    <property type="entry name" value="RICIN"/>
    <property type="match status" value="1"/>
</dbReference>
<protein>
    <submittedName>
        <fullName evidence="3">RICIN domain-containing protein</fullName>
    </submittedName>
</protein>
<comment type="caution">
    <text evidence="3">The sequence shown here is derived from an EMBL/GenBank/DDBJ whole genome shotgun (WGS) entry which is preliminary data.</text>
</comment>
<feature type="region of interest" description="Disordered" evidence="1">
    <location>
        <begin position="273"/>
        <end position="347"/>
    </location>
</feature>
<feature type="compositionally biased region" description="Gly residues" evidence="1">
    <location>
        <begin position="287"/>
        <end position="325"/>
    </location>
</feature>
<dbReference type="EMBL" id="BAABKB010000016">
    <property type="protein sequence ID" value="GAA5018703.1"/>
    <property type="molecule type" value="Genomic_DNA"/>
</dbReference>
<evidence type="ECO:0000313" key="4">
    <source>
        <dbReference type="Proteomes" id="UP001501759"/>
    </source>
</evidence>
<feature type="compositionally biased region" description="Basic and acidic residues" evidence="1">
    <location>
        <begin position="532"/>
        <end position="555"/>
    </location>
</feature>
<evidence type="ECO:0000256" key="1">
    <source>
        <dbReference type="SAM" id="MobiDB-lite"/>
    </source>
</evidence>
<proteinExistence type="predicted"/>
<feature type="region of interest" description="Disordered" evidence="1">
    <location>
        <begin position="377"/>
        <end position="417"/>
    </location>
</feature>
<dbReference type="RefSeq" id="WP_345652470.1">
    <property type="nucleotide sequence ID" value="NZ_BAABKB010000016.1"/>
</dbReference>
<dbReference type="PROSITE" id="PS50231">
    <property type="entry name" value="RICIN_B_LECTIN"/>
    <property type="match status" value="1"/>
</dbReference>
<dbReference type="Pfam" id="PF00652">
    <property type="entry name" value="Ricin_B_lectin"/>
    <property type="match status" value="1"/>
</dbReference>